<dbReference type="EMBL" id="WXYO01000008">
    <property type="protein sequence ID" value="NAS14014.1"/>
    <property type="molecule type" value="Genomic_DNA"/>
</dbReference>
<accession>A0A6L9EGX4</accession>
<organism evidence="1 2">
    <name type="scientific">Poritiphilus flavus</name>
    <dbReference type="NCBI Taxonomy" id="2697053"/>
    <lineage>
        <taxon>Bacteria</taxon>
        <taxon>Pseudomonadati</taxon>
        <taxon>Bacteroidota</taxon>
        <taxon>Flavobacteriia</taxon>
        <taxon>Flavobacteriales</taxon>
        <taxon>Flavobacteriaceae</taxon>
        <taxon>Poritiphilus</taxon>
    </lineage>
</organism>
<gene>
    <name evidence="1" type="ORF">GTQ38_18525</name>
</gene>
<dbReference type="AlphaFoldDB" id="A0A6L9EGX4"/>
<dbReference type="RefSeq" id="WP_161437044.1">
    <property type="nucleotide sequence ID" value="NZ_WXYO01000008.1"/>
</dbReference>
<reference evidence="1 2" key="1">
    <citation type="submission" date="2020-01" db="EMBL/GenBank/DDBJ databases">
        <title>Bacteria diversity of Porities sp.</title>
        <authorList>
            <person name="Wang G."/>
        </authorList>
    </citation>
    <scope>NUCLEOTIDE SEQUENCE [LARGE SCALE GENOMIC DNA]</scope>
    <source>
        <strain evidence="1 2">R33</strain>
    </source>
</reference>
<protein>
    <submittedName>
        <fullName evidence="1">GTPase</fullName>
    </submittedName>
</protein>
<keyword evidence="2" id="KW-1185">Reference proteome</keyword>
<evidence type="ECO:0000313" key="1">
    <source>
        <dbReference type="EMBL" id="NAS14014.1"/>
    </source>
</evidence>
<dbReference type="Proteomes" id="UP000475249">
    <property type="component" value="Unassembled WGS sequence"/>
</dbReference>
<name>A0A6L9EGX4_9FLAO</name>
<evidence type="ECO:0000313" key="2">
    <source>
        <dbReference type="Proteomes" id="UP000475249"/>
    </source>
</evidence>
<comment type="caution">
    <text evidence="1">The sequence shown here is derived from an EMBL/GenBank/DDBJ whole genome shotgun (WGS) entry which is preliminary data.</text>
</comment>
<sequence>MEYEDHKKLLFVYNADSGIRNAILDSAHKILSPATYDCNLCDITFGIFSENKEWKEFRESSELKMEFLHRDEYRKQYASKFGPKFTFPIVLFDDGQELSVLLGTDSINQLQSAEELITALQQSLAGA</sequence>
<proteinExistence type="predicted"/>